<feature type="transmembrane region" description="Helical" evidence="5">
    <location>
        <begin position="99"/>
        <end position="117"/>
    </location>
</feature>
<feature type="domain" description="CGL160/ATPI" evidence="6">
    <location>
        <begin position="5"/>
        <end position="117"/>
    </location>
</feature>
<protein>
    <recommendedName>
        <fullName evidence="6">CGL160/ATPI domain-containing protein</fullName>
    </recommendedName>
</protein>
<dbReference type="Proteomes" id="UP000248857">
    <property type="component" value="Unassembled WGS sequence"/>
</dbReference>
<dbReference type="AlphaFoldDB" id="A0A2W1K534"/>
<organism evidence="7 8">
    <name type="scientific">Acaryochloris thomasi RCC1774</name>
    <dbReference type="NCBI Taxonomy" id="1764569"/>
    <lineage>
        <taxon>Bacteria</taxon>
        <taxon>Bacillati</taxon>
        <taxon>Cyanobacteriota</taxon>
        <taxon>Cyanophyceae</taxon>
        <taxon>Acaryochloridales</taxon>
        <taxon>Acaryochloridaceae</taxon>
        <taxon>Acaryochloris</taxon>
        <taxon>Acaryochloris thomasi</taxon>
    </lineage>
</organism>
<dbReference type="Pfam" id="PF24763">
    <property type="entry name" value="CGL160_C"/>
    <property type="match status" value="1"/>
</dbReference>
<sequence length="127" mass="14055">MTVSEASNSMNEFYQLKQELLVTTLILTGLFIGPVWWAYSLDIAFNFLVGALTGVTYMGLLARNVERLGTEQGSVGKSQLAVFVGVIIVASQWDNLQVLPVFLGFLTYKAAIIVYTLRTVFRPSDRA</sequence>
<feature type="transmembrane region" description="Helical" evidence="5">
    <location>
        <begin position="20"/>
        <end position="37"/>
    </location>
</feature>
<keyword evidence="3 5" id="KW-1133">Transmembrane helix</keyword>
<feature type="transmembrane region" description="Helical" evidence="5">
    <location>
        <begin position="43"/>
        <end position="62"/>
    </location>
</feature>
<dbReference type="GO" id="GO:0016020">
    <property type="term" value="C:membrane"/>
    <property type="evidence" value="ECO:0007669"/>
    <property type="project" value="UniProtKB-SubCell"/>
</dbReference>
<keyword evidence="8" id="KW-1185">Reference proteome</keyword>
<comment type="caution">
    <text evidence="7">The sequence shown here is derived from an EMBL/GenBank/DDBJ whole genome shotgun (WGS) entry which is preliminary data.</text>
</comment>
<dbReference type="InterPro" id="IPR056309">
    <property type="entry name" value="CGL160/ATPI_dom"/>
</dbReference>
<name>A0A2W1K534_9CYAN</name>
<comment type="subcellular location">
    <subcellularLocation>
        <location evidence="1">Membrane</location>
        <topology evidence="1">Multi-pass membrane protein</topology>
    </subcellularLocation>
</comment>
<evidence type="ECO:0000256" key="1">
    <source>
        <dbReference type="ARBA" id="ARBA00004141"/>
    </source>
</evidence>
<proteinExistence type="predicted"/>
<evidence type="ECO:0000256" key="3">
    <source>
        <dbReference type="ARBA" id="ARBA00022989"/>
    </source>
</evidence>
<evidence type="ECO:0000259" key="6">
    <source>
        <dbReference type="Pfam" id="PF24763"/>
    </source>
</evidence>
<accession>A0A2W1K534</accession>
<evidence type="ECO:0000256" key="2">
    <source>
        <dbReference type="ARBA" id="ARBA00022692"/>
    </source>
</evidence>
<evidence type="ECO:0000256" key="5">
    <source>
        <dbReference type="SAM" id="Phobius"/>
    </source>
</evidence>
<feature type="transmembrane region" description="Helical" evidence="5">
    <location>
        <begin position="74"/>
        <end position="93"/>
    </location>
</feature>
<gene>
    <name evidence="7" type="ORF">C1752_00863</name>
</gene>
<keyword evidence="4 5" id="KW-0472">Membrane</keyword>
<keyword evidence="2 5" id="KW-0812">Transmembrane</keyword>
<evidence type="ECO:0000313" key="8">
    <source>
        <dbReference type="Proteomes" id="UP000248857"/>
    </source>
</evidence>
<dbReference type="EMBL" id="PQWO01000002">
    <property type="protein sequence ID" value="PZD74877.1"/>
    <property type="molecule type" value="Genomic_DNA"/>
</dbReference>
<reference evidence="7 8" key="1">
    <citation type="journal article" date="2018" name="Sci. Rep.">
        <title>A novel species of the marine cyanobacterium Acaryochloris with a unique pigment content and lifestyle.</title>
        <authorList>
            <person name="Partensky F."/>
            <person name="Six C."/>
            <person name="Ratin M."/>
            <person name="Garczarek L."/>
            <person name="Vaulot D."/>
            <person name="Probert I."/>
            <person name="Calteau A."/>
            <person name="Gourvil P."/>
            <person name="Marie D."/>
            <person name="Grebert T."/>
            <person name="Bouchier C."/>
            <person name="Le Panse S."/>
            <person name="Gachenot M."/>
            <person name="Rodriguez F."/>
            <person name="Garrido J.L."/>
        </authorList>
    </citation>
    <scope>NUCLEOTIDE SEQUENCE [LARGE SCALE GENOMIC DNA]</scope>
    <source>
        <strain evidence="7 8">RCC1774</strain>
    </source>
</reference>
<evidence type="ECO:0000313" key="7">
    <source>
        <dbReference type="EMBL" id="PZD74877.1"/>
    </source>
</evidence>
<evidence type="ECO:0000256" key="4">
    <source>
        <dbReference type="ARBA" id="ARBA00023136"/>
    </source>
</evidence>